<protein>
    <submittedName>
        <fullName evidence="4">Histidine kinase</fullName>
    </submittedName>
</protein>
<dbReference type="RefSeq" id="WP_067547516.1">
    <property type="nucleotide sequence ID" value="NZ_CP012836.1"/>
</dbReference>
<dbReference type="PATRIC" id="fig|1727163.4.peg.2353"/>
<evidence type="ECO:0000259" key="3">
    <source>
        <dbReference type="PROSITE" id="PS50894"/>
    </source>
</evidence>
<organism evidence="4 5">
    <name type="scientific">Algoriphagus sanaruensis</name>
    <dbReference type="NCBI Taxonomy" id="1727163"/>
    <lineage>
        <taxon>Bacteria</taxon>
        <taxon>Pseudomonadati</taxon>
        <taxon>Bacteroidota</taxon>
        <taxon>Cytophagia</taxon>
        <taxon>Cytophagales</taxon>
        <taxon>Cyclobacteriaceae</taxon>
        <taxon>Algoriphagus</taxon>
    </lineage>
</organism>
<evidence type="ECO:0000256" key="2">
    <source>
        <dbReference type="SAM" id="Coils"/>
    </source>
</evidence>
<accession>A0A142EPF8</accession>
<keyword evidence="5" id="KW-1185">Reference proteome</keyword>
<reference evidence="5" key="1">
    <citation type="submission" date="2015-09" db="EMBL/GenBank/DDBJ databases">
        <title>Complete sequence of Algoriphagus sp. M8-2.</title>
        <authorList>
            <person name="Shintani M."/>
        </authorList>
    </citation>
    <scope>NUCLEOTIDE SEQUENCE [LARGE SCALE GENOMIC DNA]</scope>
    <source>
        <strain evidence="5">M8-2</strain>
    </source>
</reference>
<dbReference type="InterPro" id="IPR008207">
    <property type="entry name" value="Sig_transdc_His_kin_Hpt_dom"/>
</dbReference>
<dbReference type="GO" id="GO:0000160">
    <property type="term" value="P:phosphorelay signal transduction system"/>
    <property type="evidence" value="ECO:0007669"/>
    <property type="project" value="InterPro"/>
</dbReference>
<keyword evidence="1" id="KW-0597">Phosphoprotein</keyword>
<keyword evidence="2" id="KW-0175">Coiled coil</keyword>
<dbReference type="SUPFAM" id="SSF47226">
    <property type="entry name" value="Histidine-containing phosphotransfer domain, HPT domain"/>
    <property type="match status" value="1"/>
</dbReference>
<feature type="domain" description="HPt" evidence="3">
    <location>
        <begin position="18"/>
        <end position="110"/>
    </location>
</feature>
<evidence type="ECO:0000256" key="1">
    <source>
        <dbReference type="PROSITE-ProRule" id="PRU00110"/>
    </source>
</evidence>
<evidence type="ECO:0000313" key="5">
    <source>
        <dbReference type="Proteomes" id="UP000073816"/>
    </source>
</evidence>
<sequence>MYQLISEQSIYQYFGDDDPEMIQEMVQIILDTNIHDLKGLNDLYASGDFATIKKRCHKAKPSMSYIGALKTRKILEDIEASLESSQEHNQNLQEQLVLIESELKDFLSKF</sequence>
<keyword evidence="4" id="KW-0808">Transferase</keyword>
<dbReference type="PROSITE" id="PS50894">
    <property type="entry name" value="HPT"/>
    <property type="match status" value="1"/>
</dbReference>
<dbReference type="STRING" id="1727163.AO498_11260"/>
<keyword evidence="4" id="KW-0418">Kinase</keyword>
<feature type="coiled-coil region" evidence="2">
    <location>
        <begin position="75"/>
        <end position="109"/>
    </location>
</feature>
<evidence type="ECO:0000313" key="4">
    <source>
        <dbReference type="EMBL" id="AMQ57013.1"/>
    </source>
</evidence>
<proteinExistence type="predicted"/>
<gene>
    <name evidence="4" type="ORF">AO498_11260</name>
</gene>
<dbReference type="KEGG" id="alm:AO498_11260"/>
<dbReference type="AlphaFoldDB" id="A0A142EPF8"/>
<dbReference type="OrthoDB" id="982275at2"/>
<feature type="modified residue" description="Phosphohistidine" evidence="1">
    <location>
        <position position="57"/>
    </location>
</feature>
<dbReference type="Gene3D" id="1.20.120.160">
    <property type="entry name" value="HPT domain"/>
    <property type="match status" value="1"/>
</dbReference>
<dbReference type="Proteomes" id="UP000073816">
    <property type="component" value="Chromosome"/>
</dbReference>
<reference evidence="4 5" key="2">
    <citation type="journal article" date="2016" name="Genome Announc.">
        <title>Complete Genome Sequence of Algoriphagus sp. Strain M8-2, Isolated from a Brackish Lake.</title>
        <authorList>
            <person name="Muraguchi Y."/>
            <person name="Kushimoto K."/>
            <person name="Ohtsubo Y."/>
            <person name="Suzuki T."/>
            <person name="Dohra H."/>
            <person name="Kimbara K."/>
            <person name="Shintani M."/>
        </authorList>
    </citation>
    <scope>NUCLEOTIDE SEQUENCE [LARGE SCALE GENOMIC DNA]</scope>
    <source>
        <strain evidence="4 5">M8-2</strain>
    </source>
</reference>
<name>A0A142EPF8_9BACT</name>
<dbReference type="GO" id="GO:0004672">
    <property type="term" value="F:protein kinase activity"/>
    <property type="evidence" value="ECO:0007669"/>
    <property type="project" value="UniProtKB-ARBA"/>
</dbReference>
<dbReference type="EMBL" id="CP012836">
    <property type="protein sequence ID" value="AMQ57013.1"/>
    <property type="molecule type" value="Genomic_DNA"/>
</dbReference>
<dbReference type="InterPro" id="IPR036641">
    <property type="entry name" value="HPT_dom_sf"/>
</dbReference>